<dbReference type="Proteomes" id="UP000826300">
    <property type="component" value="Chromosome"/>
</dbReference>
<protein>
    <submittedName>
        <fullName evidence="2">Uncharacterized protein</fullName>
    </submittedName>
</protein>
<evidence type="ECO:0000313" key="2">
    <source>
        <dbReference type="EMBL" id="QYZ69921.1"/>
    </source>
</evidence>
<evidence type="ECO:0000256" key="1">
    <source>
        <dbReference type="SAM" id="Phobius"/>
    </source>
</evidence>
<dbReference type="RefSeq" id="WP_220662137.1">
    <property type="nucleotide sequence ID" value="NZ_CP069370.1"/>
</dbReference>
<dbReference type="EMBL" id="CP069370">
    <property type="protein sequence ID" value="QYZ69921.1"/>
    <property type="molecule type" value="Genomic_DNA"/>
</dbReference>
<feature type="transmembrane region" description="Helical" evidence="1">
    <location>
        <begin position="16"/>
        <end position="36"/>
    </location>
</feature>
<keyword evidence="1" id="KW-0812">Transmembrane</keyword>
<evidence type="ECO:0000313" key="3">
    <source>
        <dbReference type="Proteomes" id="UP000826300"/>
    </source>
</evidence>
<keyword evidence="1" id="KW-0472">Membrane</keyword>
<reference evidence="2" key="1">
    <citation type="submission" date="2021-02" db="EMBL/GenBank/DDBJ databases">
        <title>Rhodobacter shimadae sp. nov., an aerobic anoxygenic phototrophic bacterium isolated from a hot spring.</title>
        <authorList>
            <person name="Muramatsu S."/>
            <person name="Haruta S."/>
            <person name="Hirose S."/>
            <person name="Hanada S."/>
        </authorList>
    </citation>
    <scope>NUCLEOTIDE SEQUENCE</scope>
    <source>
        <strain evidence="2">N10</strain>
    </source>
</reference>
<organism evidence="2 3">
    <name type="scientific">Neotabrizicola shimadae</name>
    <dbReference type="NCBI Taxonomy" id="2807096"/>
    <lineage>
        <taxon>Bacteria</taxon>
        <taxon>Pseudomonadati</taxon>
        <taxon>Pseudomonadota</taxon>
        <taxon>Alphaproteobacteria</taxon>
        <taxon>Rhodobacterales</taxon>
        <taxon>Paracoccaceae</taxon>
        <taxon>Neotabrizicola</taxon>
    </lineage>
</organism>
<accession>A0A8G0ZW16</accession>
<dbReference type="KEGG" id="nsm:JO391_19915"/>
<sequence length="54" mass="5745">MAMRHETAAVDGNPRLAMAALALLIAVLGYGTYLSLDRAEPRPNLPDAFATTTD</sequence>
<dbReference type="AlphaFoldDB" id="A0A8G0ZW16"/>
<keyword evidence="1" id="KW-1133">Transmembrane helix</keyword>
<gene>
    <name evidence="2" type="ORF">JO391_19915</name>
</gene>
<proteinExistence type="predicted"/>
<name>A0A8G0ZW16_9RHOB</name>
<keyword evidence="3" id="KW-1185">Reference proteome</keyword>